<feature type="domain" description="Thiolase C-terminal" evidence="1">
    <location>
        <begin position="241"/>
        <end position="378"/>
    </location>
</feature>
<dbReference type="InterPro" id="IPR055140">
    <property type="entry name" value="Thiolase_C_2"/>
</dbReference>
<dbReference type="PANTHER" id="PTHR42870:SF1">
    <property type="entry name" value="NON-SPECIFIC LIPID-TRANSFER PROTEIN-LIKE 2"/>
    <property type="match status" value="1"/>
</dbReference>
<dbReference type="Proteomes" id="UP001500975">
    <property type="component" value="Unassembled WGS sequence"/>
</dbReference>
<dbReference type="PIRSF" id="PIRSF000429">
    <property type="entry name" value="Ac-CoA_Ac_transf"/>
    <property type="match status" value="1"/>
</dbReference>
<evidence type="ECO:0000259" key="1">
    <source>
        <dbReference type="Pfam" id="PF22691"/>
    </source>
</evidence>
<dbReference type="EMBL" id="BAABGJ010000046">
    <property type="protein sequence ID" value="GAA4347213.1"/>
    <property type="molecule type" value="Genomic_DNA"/>
</dbReference>
<evidence type="ECO:0000313" key="3">
    <source>
        <dbReference type="Proteomes" id="UP001500975"/>
    </source>
</evidence>
<dbReference type="Gene3D" id="3.40.47.10">
    <property type="match status" value="1"/>
</dbReference>
<proteinExistence type="predicted"/>
<dbReference type="NCBIfam" id="NF006010">
    <property type="entry name" value="PRK08142.1"/>
    <property type="match status" value="1"/>
</dbReference>
<protein>
    <submittedName>
        <fullName evidence="2">Thiolase domain-containing protein</fullName>
    </submittedName>
</protein>
<dbReference type="InterPro" id="IPR002155">
    <property type="entry name" value="Thiolase"/>
</dbReference>
<dbReference type="PANTHER" id="PTHR42870">
    <property type="entry name" value="ACETYL-COA C-ACETYLTRANSFERASE"/>
    <property type="match status" value="1"/>
</dbReference>
<dbReference type="CDD" id="cd00829">
    <property type="entry name" value="SCP-x_thiolase"/>
    <property type="match status" value="1"/>
</dbReference>
<organism evidence="2 3">
    <name type="scientific">Variovorax defluvii</name>
    <dbReference type="NCBI Taxonomy" id="913761"/>
    <lineage>
        <taxon>Bacteria</taxon>
        <taxon>Pseudomonadati</taxon>
        <taxon>Pseudomonadota</taxon>
        <taxon>Betaproteobacteria</taxon>
        <taxon>Burkholderiales</taxon>
        <taxon>Comamonadaceae</taxon>
        <taxon>Variovorax</taxon>
    </lineage>
</organism>
<gene>
    <name evidence="2" type="ORF">GCM10023165_32180</name>
</gene>
<reference evidence="3" key="1">
    <citation type="journal article" date="2019" name="Int. J. Syst. Evol. Microbiol.">
        <title>The Global Catalogue of Microorganisms (GCM) 10K type strain sequencing project: providing services to taxonomists for standard genome sequencing and annotation.</title>
        <authorList>
            <consortium name="The Broad Institute Genomics Platform"/>
            <consortium name="The Broad Institute Genome Sequencing Center for Infectious Disease"/>
            <person name="Wu L."/>
            <person name="Ma J."/>
        </authorList>
    </citation>
    <scope>NUCLEOTIDE SEQUENCE [LARGE SCALE GENOMIC DNA]</scope>
    <source>
        <strain evidence="3">JCM 17804</strain>
    </source>
</reference>
<keyword evidence="3" id="KW-1185">Reference proteome</keyword>
<dbReference type="InterPro" id="IPR016039">
    <property type="entry name" value="Thiolase-like"/>
</dbReference>
<comment type="caution">
    <text evidence="2">The sequence shown here is derived from an EMBL/GenBank/DDBJ whole genome shotgun (WGS) entry which is preliminary data.</text>
</comment>
<accession>A0ABP8HY86</accession>
<name>A0ABP8HY86_9BURK</name>
<sequence>MSIRGQACIVGAYEHPLRKAPDHSVAQLHAEVAKGAIDDAGLSHDDIDAFYCAGDAPGANAWSMANYLNLRKLRHLDSTDMGGCSYLIHVAHAAEAIAAGKCNVALITLAGRPNSEGSSGTQVRVRGVNLPDAPYELPYSPVPLNLYAMCAMRHMHDFGTTSEQLAWIKVAASHHAQHNPHAMLRDVVTVEDVLASPMISDPLHRLDACVVSDGGGALIVARPEIAKSLRRPVVRITGTGESVQHHMGGQVDITYTASAWTGARAFEEAGVTPADIDYASIYDSFTITVLLQLEDLGFCKKGEGGRFVSDGNLISGVGKLPFNTDGGGLCNNHPANRGGMTKVIEAVRQLRGEAHPRVQVPDCRLALANAIGGAIGHRHGAATLIMERE</sequence>
<dbReference type="Pfam" id="PF22691">
    <property type="entry name" value="Thiolase_C_1"/>
    <property type="match status" value="1"/>
</dbReference>
<dbReference type="SUPFAM" id="SSF53901">
    <property type="entry name" value="Thiolase-like"/>
    <property type="match status" value="2"/>
</dbReference>
<evidence type="ECO:0000313" key="2">
    <source>
        <dbReference type="EMBL" id="GAA4347213.1"/>
    </source>
</evidence>
<dbReference type="RefSeq" id="WP_345539115.1">
    <property type="nucleotide sequence ID" value="NZ_BAABGJ010000046.1"/>
</dbReference>